<keyword evidence="3" id="KW-1185">Reference proteome</keyword>
<dbReference type="InterPro" id="IPR022617">
    <property type="entry name" value="Rad60/SUMO-like_dom"/>
</dbReference>
<dbReference type="PANTHER" id="PTHR10562">
    <property type="entry name" value="SMALL UBIQUITIN-RELATED MODIFIER"/>
    <property type="match status" value="1"/>
</dbReference>
<name>A0A9P7Y5Y7_9HELO</name>
<dbReference type="PROSITE" id="PS50053">
    <property type="entry name" value="UBIQUITIN_2"/>
    <property type="match status" value="1"/>
</dbReference>
<proteinExistence type="predicted"/>
<dbReference type="EMBL" id="MU252216">
    <property type="protein sequence ID" value="KAG9228004.1"/>
    <property type="molecule type" value="Genomic_DNA"/>
</dbReference>
<dbReference type="InterPro" id="IPR029071">
    <property type="entry name" value="Ubiquitin-like_domsf"/>
</dbReference>
<comment type="caution">
    <text evidence="2">The sequence shown here is derived from an EMBL/GenBank/DDBJ whole genome shotgun (WGS) entry which is preliminary data.</text>
</comment>
<evidence type="ECO:0000259" key="1">
    <source>
        <dbReference type="PROSITE" id="PS50053"/>
    </source>
</evidence>
<dbReference type="InterPro" id="IPR000626">
    <property type="entry name" value="Ubiquitin-like_dom"/>
</dbReference>
<accession>A0A9P7Y5Y7</accession>
<evidence type="ECO:0000313" key="3">
    <source>
        <dbReference type="Proteomes" id="UP000824998"/>
    </source>
</evidence>
<dbReference type="Proteomes" id="UP000824998">
    <property type="component" value="Unassembled WGS sequence"/>
</dbReference>
<dbReference type="OrthoDB" id="442921at2759"/>
<reference evidence="2" key="1">
    <citation type="journal article" date="2021" name="IMA Fungus">
        <title>Genomic characterization of three marine fungi, including Emericellopsis atlantica sp. nov. with signatures of a generalist lifestyle and marine biomass degradation.</title>
        <authorList>
            <person name="Hagestad O.C."/>
            <person name="Hou L."/>
            <person name="Andersen J.H."/>
            <person name="Hansen E.H."/>
            <person name="Altermark B."/>
            <person name="Li C."/>
            <person name="Kuhnert E."/>
            <person name="Cox R.J."/>
            <person name="Crous P.W."/>
            <person name="Spatafora J.W."/>
            <person name="Lail K."/>
            <person name="Amirebrahimi M."/>
            <person name="Lipzen A."/>
            <person name="Pangilinan J."/>
            <person name="Andreopoulos W."/>
            <person name="Hayes R.D."/>
            <person name="Ng V."/>
            <person name="Grigoriev I.V."/>
            <person name="Jackson S.A."/>
            <person name="Sutton T.D.S."/>
            <person name="Dobson A.D.W."/>
            <person name="Rama T."/>
        </authorList>
    </citation>
    <scope>NUCLEOTIDE SEQUENCE</scope>
    <source>
        <strain evidence="2">TRa018bII</strain>
    </source>
</reference>
<sequence length="103" mass="11728">MSDIEAPSRPALLSLTVRDQANNEIAFRVKAGTKLEKLMSAYSKERSLGLSSLRFFFDNHRIQKFETPQSLNMEDNDIIDVHLEQTGGCAWELSRGIQDSQFH</sequence>
<organism evidence="2 3">
    <name type="scientific">Amylocarpus encephaloides</name>
    <dbReference type="NCBI Taxonomy" id="45428"/>
    <lineage>
        <taxon>Eukaryota</taxon>
        <taxon>Fungi</taxon>
        <taxon>Dikarya</taxon>
        <taxon>Ascomycota</taxon>
        <taxon>Pezizomycotina</taxon>
        <taxon>Leotiomycetes</taxon>
        <taxon>Helotiales</taxon>
        <taxon>Helotiales incertae sedis</taxon>
        <taxon>Amylocarpus</taxon>
    </lineage>
</organism>
<protein>
    <submittedName>
        <fullName evidence="2">Small ubiquitin-like modifier 1</fullName>
    </submittedName>
</protein>
<dbReference type="AlphaFoldDB" id="A0A9P7Y5Y7"/>
<gene>
    <name evidence="2" type="ORF">BJ875DRAFT_490393</name>
</gene>
<evidence type="ECO:0000313" key="2">
    <source>
        <dbReference type="EMBL" id="KAG9228004.1"/>
    </source>
</evidence>
<feature type="domain" description="Ubiquitin-like" evidence="1">
    <location>
        <begin position="13"/>
        <end position="88"/>
    </location>
</feature>
<dbReference type="Gene3D" id="3.10.20.90">
    <property type="entry name" value="Phosphatidylinositol 3-kinase Catalytic Subunit, Chain A, domain 1"/>
    <property type="match status" value="1"/>
</dbReference>
<dbReference type="Pfam" id="PF11976">
    <property type="entry name" value="Rad60-SLD"/>
    <property type="match status" value="1"/>
</dbReference>
<dbReference type="SUPFAM" id="SSF54236">
    <property type="entry name" value="Ubiquitin-like"/>
    <property type="match status" value="1"/>
</dbReference>